<dbReference type="EMBL" id="BK016065">
    <property type="protein sequence ID" value="DAF92362.1"/>
    <property type="molecule type" value="Genomic_DNA"/>
</dbReference>
<proteinExistence type="predicted"/>
<organism evidence="1">
    <name type="scientific">Myoviridae sp. ctOpw2</name>
    <dbReference type="NCBI Taxonomy" id="2825093"/>
    <lineage>
        <taxon>Viruses</taxon>
        <taxon>Duplodnaviria</taxon>
        <taxon>Heunggongvirae</taxon>
        <taxon>Uroviricota</taxon>
        <taxon>Caudoviricetes</taxon>
    </lineage>
</organism>
<evidence type="ECO:0000313" key="1">
    <source>
        <dbReference type="EMBL" id="DAF92362.1"/>
    </source>
</evidence>
<sequence length="145" mass="16637">MERLTYVAENGEVLFHPADLPDDEGITITQLAKDGRYKALEEIAERLANREQAEEQGLLLRLPCKVGDTLYRVNKGAKEPVIMMRVIQLYIKQIHKDRTIMRIDVINDADMGESCYLPCDIGERIFLTREEAEAKLAEMEKKDGR</sequence>
<reference evidence="1" key="1">
    <citation type="journal article" date="2021" name="Proc. Natl. Acad. Sci. U.S.A.">
        <title>A Catalog of Tens of Thousands of Viruses from Human Metagenomes Reveals Hidden Associations with Chronic Diseases.</title>
        <authorList>
            <person name="Tisza M.J."/>
            <person name="Buck C.B."/>
        </authorList>
    </citation>
    <scope>NUCLEOTIDE SEQUENCE</scope>
    <source>
        <strain evidence="1">CtOpw2</strain>
    </source>
</reference>
<protein>
    <submittedName>
        <fullName evidence="1">Uncharacterized protein</fullName>
    </submittedName>
</protein>
<name>A0A8S5UD83_9CAUD</name>
<accession>A0A8S5UD83</accession>